<dbReference type="Proteomes" id="UP000604046">
    <property type="component" value="Unassembled WGS sequence"/>
</dbReference>
<evidence type="ECO:0000313" key="2">
    <source>
        <dbReference type="Proteomes" id="UP000604046"/>
    </source>
</evidence>
<dbReference type="SUPFAM" id="SSF52540">
    <property type="entry name" value="P-loop containing nucleoside triphosphate hydrolases"/>
    <property type="match status" value="1"/>
</dbReference>
<evidence type="ECO:0000313" key="1">
    <source>
        <dbReference type="EMBL" id="CAE7212154.1"/>
    </source>
</evidence>
<organism evidence="1 2">
    <name type="scientific">Symbiodinium natans</name>
    <dbReference type="NCBI Taxonomy" id="878477"/>
    <lineage>
        <taxon>Eukaryota</taxon>
        <taxon>Sar</taxon>
        <taxon>Alveolata</taxon>
        <taxon>Dinophyceae</taxon>
        <taxon>Suessiales</taxon>
        <taxon>Symbiodiniaceae</taxon>
        <taxon>Symbiodinium</taxon>
    </lineage>
</organism>
<dbReference type="EMBL" id="CAJNDS010000493">
    <property type="protein sequence ID" value="CAE7212154.1"/>
    <property type="molecule type" value="Genomic_DNA"/>
</dbReference>
<reference evidence="1" key="1">
    <citation type="submission" date="2021-02" db="EMBL/GenBank/DDBJ databases">
        <authorList>
            <person name="Dougan E. K."/>
            <person name="Rhodes N."/>
            <person name="Thang M."/>
            <person name="Chan C."/>
        </authorList>
    </citation>
    <scope>NUCLEOTIDE SEQUENCE</scope>
</reference>
<name>A0A812JLY9_9DINO</name>
<gene>
    <name evidence="1" type="primary">sirt2</name>
    <name evidence="1" type="ORF">SNAT2548_LOCUS7180</name>
</gene>
<dbReference type="Gene3D" id="3.40.50.300">
    <property type="entry name" value="P-loop containing nucleotide triphosphate hydrolases"/>
    <property type="match status" value="1"/>
</dbReference>
<dbReference type="OrthoDB" id="408457at2759"/>
<protein>
    <submittedName>
        <fullName evidence="1">Sirt2 protein</fullName>
    </submittedName>
</protein>
<dbReference type="AlphaFoldDB" id="A0A812JLY9"/>
<sequence length="565" mass="63606">MCHILSLRRVAVGFLATVLLLQCVILYRLIPETEVVLITHAGSHSRAVCRAIEEVMRQGCRWRVKCPTAHCQMQRGMAIRERRAVAVDPRLFVLILRDPRDVVTPRVTSQGGQGDCPSKYQCAVQDIQAVVNWTEARHREHSEQPGSFVLLYEAVALQPRETLQALAGFLQMDPSVTDQQVSAWQSVTEHGAICQTTSYPSWIASYVNSVMQKGLSPDLWNHWASCSSKISWAPEPCPRKTQLEVHNESQHGDVCRFSASLGFTCPTLCGRRAEAPYCAAAGSDPCRAAALDVDWRKRLVPNTQTPGIISTFYEPSAKDDREPARKQTLAAWAHHWQQAGWRTRVLGLADAKKSPFYKQLLLRFRRIPLGENAEYEKMCYFRYLAMAEAGGGWMSDYDTLPLHFPASSDLPENGQFTVYQNHVPALMSGSQEEWRRISNQLSDSAVLLARKIPMPKLVSDMHAMLGLVDKSGSRNRSEDRVHAFEMVADAADYLRSLRLPEPEACDLFRFFRVAIHISHSSMDHGLALPPAEVETQRPRIMNETMVRFWKCVEADSSGSDLKLKS</sequence>
<comment type="caution">
    <text evidence="1">The sequence shown here is derived from an EMBL/GenBank/DDBJ whole genome shotgun (WGS) entry which is preliminary data.</text>
</comment>
<proteinExistence type="predicted"/>
<dbReference type="InterPro" id="IPR027417">
    <property type="entry name" value="P-loop_NTPase"/>
</dbReference>
<keyword evidence="2" id="KW-1185">Reference proteome</keyword>
<accession>A0A812JLY9</accession>